<dbReference type="Proteomes" id="UP001597185">
    <property type="component" value="Unassembled WGS sequence"/>
</dbReference>
<feature type="compositionally biased region" description="Basic residues" evidence="1">
    <location>
        <begin position="8"/>
        <end position="17"/>
    </location>
</feature>
<gene>
    <name evidence="2" type="ORF">ACFR9T_16815</name>
</gene>
<reference evidence="2 3" key="1">
    <citation type="journal article" date="2019" name="Int. J. Syst. Evol. Microbiol.">
        <title>The Global Catalogue of Microorganisms (GCM) 10K type strain sequencing project: providing services to taxonomists for standard genome sequencing and annotation.</title>
        <authorList>
            <consortium name="The Broad Institute Genomics Platform"/>
            <consortium name="The Broad Institute Genome Sequencing Center for Infectious Disease"/>
            <person name="Wu L."/>
            <person name="Ma J."/>
        </authorList>
    </citation>
    <scope>NUCLEOTIDE SEQUENCE [LARGE SCALE GENOMIC DNA]</scope>
    <source>
        <strain evidence="2 3">CGMCC 1.12689</strain>
    </source>
</reference>
<accession>A0ABD6C466</accession>
<dbReference type="RefSeq" id="WP_256418715.1">
    <property type="nucleotide sequence ID" value="NZ_JANHDL010000008.1"/>
</dbReference>
<organism evidence="2 3">
    <name type="scientific">Halorubrum laminariae</name>
    <dbReference type="NCBI Taxonomy" id="1433523"/>
    <lineage>
        <taxon>Archaea</taxon>
        <taxon>Methanobacteriati</taxon>
        <taxon>Methanobacteriota</taxon>
        <taxon>Stenosarchaea group</taxon>
        <taxon>Halobacteria</taxon>
        <taxon>Halobacteriales</taxon>
        <taxon>Haloferacaceae</taxon>
        <taxon>Halorubrum</taxon>
    </lineage>
</organism>
<evidence type="ECO:0000256" key="1">
    <source>
        <dbReference type="SAM" id="MobiDB-lite"/>
    </source>
</evidence>
<evidence type="ECO:0000313" key="3">
    <source>
        <dbReference type="Proteomes" id="UP001597185"/>
    </source>
</evidence>
<keyword evidence="3" id="KW-1185">Reference proteome</keyword>
<sequence>MFKLTAYPRKHERKRTRDRGESFASVADDTGIAESALRSLHQDRRDLYLAGEAEDERVDDALTNIRPLKDARTEDPDLEELRERVERLEEATDIDLH</sequence>
<protein>
    <recommendedName>
        <fullName evidence="4">Transposase</fullName>
    </recommendedName>
</protein>
<evidence type="ECO:0000313" key="2">
    <source>
        <dbReference type="EMBL" id="MFD1572217.1"/>
    </source>
</evidence>
<feature type="region of interest" description="Disordered" evidence="1">
    <location>
        <begin position="1"/>
        <end position="26"/>
    </location>
</feature>
<name>A0ABD6C466_9EURY</name>
<proteinExistence type="predicted"/>
<dbReference type="AlphaFoldDB" id="A0ABD6C466"/>
<evidence type="ECO:0008006" key="4">
    <source>
        <dbReference type="Google" id="ProtNLM"/>
    </source>
</evidence>
<dbReference type="EMBL" id="JBHUDB010000024">
    <property type="protein sequence ID" value="MFD1572217.1"/>
    <property type="molecule type" value="Genomic_DNA"/>
</dbReference>
<comment type="caution">
    <text evidence="2">The sequence shown here is derived from an EMBL/GenBank/DDBJ whole genome shotgun (WGS) entry which is preliminary data.</text>
</comment>